<keyword evidence="3" id="KW-1185">Reference proteome</keyword>
<dbReference type="RefSeq" id="WP_074739251.1">
    <property type="nucleotide sequence ID" value="NZ_FNNP01000014.1"/>
</dbReference>
<dbReference type="Proteomes" id="UP000183400">
    <property type="component" value="Unassembled WGS sequence"/>
</dbReference>
<organism evidence="2 3">
    <name type="scientific">Ruegeria halocynthiae</name>
    <dbReference type="NCBI Taxonomy" id="985054"/>
    <lineage>
        <taxon>Bacteria</taxon>
        <taxon>Pseudomonadati</taxon>
        <taxon>Pseudomonadota</taxon>
        <taxon>Alphaproteobacteria</taxon>
        <taxon>Rhodobacterales</taxon>
        <taxon>Roseobacteraceae</taxon>
        <taxon>Ruegeria</taxon>
    </lineage>
</organism>
<dbReference type="OrthoDB" id="9889706at2"/>
<evidence type="ECO:0000313" key="2">
    <source>
        <dbReference type="EMBL" id="SDX87793.1"/>
    </source>
</evidence>
<name>A0A1H3F9S1_9RHOB</name>
<evidence type="ECO:0000313" key="3">
    <source>
        <dbReference type="Proteomes" id="UP000183400"/>
    </source>
</evidence>
<accession>A0A1H3F9S1</accession>
<keyword evidence="1" id="KW-0732">Signal</keyword>
<evidence type="ECO:0008006" key="4">
    <source>
        <dbReference type="Google" id="ProtNLM"/>
    </source>
</evidence>
<feature type="signal peptide" evidence="1">
    <location>
        <begin position="1"/>
        <end position="27"/>
    </location>
</feature>
<dbReference type="AlphaFoldDB" id="A0A1H3F9S1"/>
<protein>
    <recommendedName>
        <fullName evidence="4">Secreted protein</fullName>
    </recommendedName>
</protein>
<gene>
    <name evidence="2" type="ORF">SAMN05444358_1142</name>
</gene>
<evidence type="ECO:0000256" key="1">
    <source>
        <dbReference type="SAM" id="SignalP"/>
    </source>
</evidence>
<feature type="chain" id="PRO_5010201695" description="Secreted protein" evidence="1">
    <location>
        <begin position="28"/>
        <end position="312"/>
    </location>
</feature>
<dbReference type="EMBL" id="FNNP01000014">
    <property type="protein sequence ID" value="SDX87793.1"/>
    <property type="molecule type" value="Genomic_DNA"/>
</dbReference>
<sequence length="312" mass="33607">MTTSICFVLRRMAFLTTPIGLAVSTLAASQAMSQEQETPNLPPVSYSYITEDSEERQFFDLGELSKSLSGQEFSLESVNSLSAKTVDDLEALRDSPPPFIERLLADETTAPLAEGLFLGGMSSAAAIAILNVTSIGKEKCKALGKELYGAPTLGSSSMRAVQNAIHVDTGTGLGRGEFDIRTTKFVMCRDPMTNTYEGVPINVRWTFNVNGKSLQSETTGNFSDPPPNNGNYKQRFLAEGLGIQLVLMVIDGTPLPPDNLAYLVVQDACIDIWFVDEVSGPDIWVPVSMPGSGVFCAGGYCKDVPPRLDATQ</sequence>
<reference evidence="3" key="1">
    <citation type="submission" date="2016-10" db="EMBL/GenBank/DDBJ databases">
        <authorList>
            <person name="Varghese N."/>
            <person name="Submissions S."/>
        </authorList>
    </citation>
    <scope>NUCLEOTIDE SEQUENCE [LARGE SCALE GENOMIC DNA]</scope>
    <source>
        <strain evidence="3">DSM 27839</strain>
    </source>
</reference>
<proteinExistence type="predicted"/>